<dbReference type="RefSeq" id="YP_008125444.2">
    <property type="nucleotide sequence ID" value="NC_021529.2"/>
</dbReference>
<evidence type="ECO:0000313" key="1">
    <source>
        <dbReference type="EMBL" id="AGN30295.2"/>
    </source>
</evidence>
<dbReference type="EMBL" id="HQ317393">
    <property type="protein sequence ID" value="AGN30295.2"/>
    <property type="molecule type" value="Genomic_DNA"/>
</dbReference>
<sequence>MSLAEKIINLELRIEALERQINKQSQCNSYEYDVEEEHISLHPVDDTFDMFRIKRELLIALTQSSKRYLDITFENYPEAPRYKVYQNHLMQDVGMSDKARKQLAKIRYLIAEEMSVGDEFECPGCGEPVIKKSYQQRYCGVKKRGSSTCKDFINNWFSVKRAERTKQWIEK</sequence>
<dbReference type="Proteomes" id="UP000201461">
    <property type="component" value="Segment"/>
</dbReference>
<gene>
    <name evidence="1" type="ORF">VPFG_00296</name>
</gene>
<keyword evidence="2" id="KW-1185">Reference proteome</keyword>
<dbReference type="GeneID" id="15926749"/>
<organism evidence="1 2">
    <name type="scientific">Vibrio phage nt-1</name>
    <dbReference type="NCBI Taxonomy" id="115992"/>
    <lineage>
        <taxon>Viruses</taxon>
        <taxon>Duplodnaviria</taxon>
        <taxon>Heunggongvirae</taxon>
        <taxon>Uroviricota</taxon>
        <taxon>Caudoviricetes</taxon>
        <taxon>Pantevenvirales</taxon>
        <taxon>Straboviridae</taxon>
        <taxon>Mylasvirus</taxon>
        <taxon>Mylasvirus persius</taxon>
    </lineage>
</organism>
<name>R9TIT2_9CAUD</name>
<accession>R9TIT2</accession>
<dbReference type="KEGG" id="vg:15926749"/>
<proteinExistence type="predicted"/>
<dbReference type="OrthoDB" id="15320at10239"/>
<reference evidence="1 2" key="1">
    <citation type="journal article" date="2014" name="Genome Biol. Evol.">
        <title>Composite Conserved Promoter-Terminator Motifs (PeSLs) that Mediate Modular Shuffling in the Diverse T4-Like Myoviruses.</title>
        <authorList>
            <person name="Comeau A.M."/>
            <person name="Arbiol C."/>
            <person name="Krisch H.M."/>
        </authorList>
    </citation>
    <scope>NUCLEOTIDE SEQUENCE [LARGE SCALE GENOMIC DNA]</scope>
</reference>
<protein>
    <submittedName>
        <fullName evidence="1">Uncharacterized protein</fullName>
    </submittedName>
</protein>
<evidence type="ECO:0000313" key="2">
    <source>
        <dbReference type="Proteomes" id="UP000201461"/>
    </source>
</evidence>